<sequence>MDTAEVEFLAERETVSVVPNFAQDKIYLIGGDIGPFSPGLPAEVPMWMAVNLKQSQKCRLTPPTWMDVEQLQEKKQEETDSKFFTAMPSPHYMEITQLLLKYATDDIPHADEIRTLVKDIWDLRIAKLRSSIDTFVKSEATHAKLNHLTLMELNTVRPFLTQALDQMHTLRSNMSGQGQASQE</sequence>
<feature type="domain" description="DNA replication complex GINS protein PSF2 N-terminal" evidence="7">
    <location>
        <begin position="3"/>
        <end position="60"/>
    </location>
</feature>
<evidence type="ECO:0000313" key="8">
    <source>
        <dbReference type="EMBL" id="OWF38030.1"/>
    </source>
</evidence>
<accession>A0A210PNE2</accession>
<dbReference type="STRING" id="6573.A0A210PNE2"/>
<reference evidence="8 9" key="1">
    <citation type="journal article" date="2017" name="Nat. Ecol. Evol.">
        <title>Scallop genome provides insights into evolution of bilaterian karyotype and development.</title>
        <authorList>
            <person name="Wang S."/>
            <person name="Zhang J."/>
            <person name="Jiao W."/>
            <person name="Li J."/>
            <person name="Xun X."/>
            <person name="Sun Y."/>
            <person name="Guo X."/>
            <person name="Huan P."/>
            <person name="Dong B."/>
            <person name="Zhang L."/>
            <person name="Hu X."/>
            <person name="Sun X."/>
            <person name="Wang J."/>
            <person name="Zhao C."/>
            <person name="Wang Y."/>
            <person name="Wang D."/>
            <person name="Huang X."/>
            <person name="Wang R."/>
            <person name="Lv J."/>
            <person name="Li Y."/>
            <person name="Zhang Z."/>
            <person name="Liu B."/>
            <person name="Lu W."/>
            <person name="Hui Y."/>
            <person name="Liang J."/>
            <person name="Zhou Z."/>
            <person name="Hou R."/>
            <person name="Li X."/>
            <person name="Liu Y."/>
            <person name="Li H."/>
            <person name="Ning X."/>
            <person name="Lin Y."/>
            <person name="Zhao L."/>
            <person name="Xing Q."/>
            <person name="Dou J."/>
            <person name="Li Y."/>
            <person name="Mao J."/>
            <person name="Guo H."/>
            <person name="Dou H."/>
            <person name="Li T."/>
            <person name="Mu C."/>
            <person name="Jiang W."/>
            <person name="Fu Q."/>
            <person name="Fu X."/>
            <person name="Miao Y."/>
            <person name="Liu J."/>
            <person name="Yu Q."/>
            <person name="Li R."/>
            <person name="Liao H."/>
            <person name="Li X."/>
            <person name="Kong Y."/>
            <person name="Jiang Z."/>
            <person name="Chourrout D."/>
            <person name="Li R."/>
            <person name="Bao Z."/>
        </authorList>
    </citation>
    <scope>NUCLEOTIDE SEQUENCE [LARGE SCALE GENOMIC DNA]</scope>
    <source>
        <strain evidence="8 9">PY_sf001</strain>
    </source>
</reference>
<dbReference type="AlphaFoldDB" id="A0A210PNE2"/>
<evidence type="ECO:0000256" key="3">
    <source>
        <dbReference type="ARBA" id="ARBA00022705"/>
    </source>
</evidence>
<dbReference type="EMBL" id="NEDP02005575">
    <property type="protein sequence ID" value="OWF38030.1"/>
    <property type="molecule type" value="Genomic_DNA"/>
</dbReference>
<dbReference type="GO" id="GO:0000811">
    <property type="term" value="C:GINS complex"/>
    <property type="evidence" value="ECO:0007669"/>
    <property type="project" value="TreeGrafter"/>
</dbReference>
<proteinExistence type="inferred from homology"/>
<dbReference type="InterPro" id="IPR056784">
    <property type="entry name" value="PSF2_N"/>
</dbReference>
<dbReference type="FunFam" id="3.40.5.50:FF:000001">
    <property type="entry name" value="DNA replication complex GINS protein PSF2"/>
    <property type="match status" value="1"/>
</dbReference>
<dbReference type="CDD" id="cd21694">
    <property type="entry name" value="GINS_B_Psf2"/>
    <property type="match status" value="1"/>
</dbReference>
<dbReference type="PIRSF" id="PIRSF028998">
    <property type="entry name" value="GINS_Psf2_subgr"/>
    <property type="match status" value="1"/>
</dbReference>
<dbReference type="Pfam" id="PF25005">
    <property type="entry name" value="PSF2_N"/>
    <property type="match status" value="1"/>
</dbReference>
<dbReference type="InterPro" id="IPR036224">
    <property type="entry name" value="GINS_bundle-like_dom_sf"/>
</dbReference>
<dbReference type="Gene3D" id="1.20.58.1020">
    <property type="match status" value="1"/>
</dbReference>
<dbReference type="Gene3D" id="3.40.5.50">
    <property type="match status" value="1"/>
</dbReference>
<evidence type="ECO:0000259" key="6">
    <source>
        <dbReference type="Pfam" id="PF05916"/>
    </source>
</evidence>
<evidence type="ECO:0000256" key="4">
    <source>
        <dbReference type="ARBA" id="ARBA00023242"/>
    </source>
</evidence>
<comment type="subunit">
    <text evidence="5">Component of the GINS complex.</text>
</comment>
<dbReference type="SUPFAM" id="SSF160059">
    <property type="entry name" value="PriA/YqbF domain"/>
    <property type="match status" value="1"/>
</dbReference>
<comment type="caution">
    <text evidence="8">The sequence shown here is derived from an EMBL/GenBank/DDBJ whole genome shotgun (WGS) entry which is preliminary data.</text>
</comment>
<dbReference type="GO" id="GO:0071162">
    <property type="term" value="C:CMG complex"/>
    <property type="evidence" value="ECO:0007669"/>
    <property type="project" value="UniProtKB-ARBA"/>
</dbReference>
<evidence type="ECO:0000259" key="7">
    <source>
        <dbReference type="Pfam" id="PF25005"/>
    </source>
</evidence>
<evidence type="ECO:0000256" key="2">
    <source>
        <dbReference type="ARBA" id="ARBA00010565"/>
    </source>
</evidence>
<comment type="similarity">
    <text evidence="2 5">Belongs to the GINS2/PSF2 family.</text>
</comment>
<evidence type="ECO:0000313" key="9">
    <source>
        <dbReference type="Proteomes" id="UP000242188"/>
    </source>
</evidence>
<evidence type="ECO:0000256" key="1">
    <source>
        <dbReference type="ARBA" id="ARBA00004123"/>
    </source>
</evidence>
<dbReference type="CDD" id="cd11712">
    <property type="entry name" value="GINS_A_psf2"/>
    <property type="match status" value="1"/>
</dbReference>
<dbReference type="FunFam" id="1.20.58.1020:FF:000001">
    <property type="entry name" value="DNA replication complex GINS protein PSF2"/>
    <property type="match status" value="1"/>
</dbReference>
<dbReference type="SUPFAM" id="SSF158573">
    <property type="entry name" value="GINS helical bundle-like"/>
    <property type="match status" value="1"/>
</dbReference>
<dbReference type="InterPro" id="IPR021151">
    <property type="entry name" value="GINS_A"/>
</dbReference>
<dbReference type="Pfam" id="PF05916">
    <property type="entry name" value="Sld5"/>
    <property type="match status" value="1"/>
</dbReference>
<gene>
    <name evidence="8" type="ORF">KP79_PYT14348</name>
</gene>
<organism evidence="8 9">
    <name type="scientific">Mizuhopecten yessoensis</name>
    <name type="common">Japanese scallop</name>
    <name type="synonym">Patinopecten yessoensis</name>
    <dbReference type="NCBI Taxonomy" id="6573"/>
    <lineage>
        <taxon>Eukaryota</taxon>
        <taxon>Metazoa</taxon>
        <taxon>Spiralia</taxon>
        <taxon>Lophotrochozoa</taxon>
        <taxon>Mollusca</taxon>
        <taxon>Bivalvia</taxon>
        <taxon>Autobranchia</taxon>
        <taxon>Pteriomorphia</taxon>
        <taxon>Pectinida</taxon>
        <taxon>Pectinoidea</taxon>
        <taxon>Pectinidae</taxon>
        <taxon>Mizuhopecten</taxon>
    </lineage>
</organism>
<keyword evidence="4 5" id="KW-0539">Nucleus</keyword>
<keyword evidence="3 5" id="KW-0235">DNA replication</keyword>
<keyword evidence="9" id="KW-1185">Reference proteome</keyword>
<protein>
    <recommendedName>
        <fullName evidence="5">DNA replication complex GINS protein PSF2</fullName>
    </recommendedName>
</protein>
<dbReference type="OrthoDB" id="1938138at2759"/>
<dbReference type="InterPro" id="IPR007257">
    <property type="entry name" value="GINS_Psf2"/>
</dbReference>
<dbReference type="PANTHER" id="PTHR12772:SF0">
    <property type="entry name" value="DNA REPLICATION COMPLEX GINS PROTEIN PSF2"/>
    <property type="match status" value="1"/>
</dbReference>
<feature type="domain" description="GINS subunit" evidence="6">
    <location>
        <begin position="65"/>
        <end position="167"/>
    </location>
</feature>
<dbReference type="PANTHER" id="PTHR12772">
    <property type="entry name" value="DNA REPLICATION COMPLEX GINS PROTEIN PSF2"/>
    <property type="match status" value="1"/>
</dbReference>
<dbReference type="Proteomes" id="UP000242188">
    <property type="component" value="Unassembled WGS sequence"/>
</dbReference>
<name>A0A210PNE2_MIZYE</name>
<dbReference type="GO" id="GO:0006260">
    <property type="term" value="P:DNA replication"/>
    <property type="evidence" value="ECO:0007669"/>
    <property type="project" value="UniProtKB-KW"/>
</dbReference>
<dbReference type="GO" id="GO:0000727">
    <property type="term" value="P:double-strand break repair via break-induced replication"/>
    <property type="evidence" value="ECO:0007669"/>
    <property type="project" value="TreeGrafter"/>
</dbReference>
<comment type="subcellular location">
    <subcellularLocation>
        <location evidence="1 5">Nucleus</location>
    </subcellularLocation>
</comment>
<evidence type="ECO:0000256" key="5">
    <source>
        <dbReference type="PIRNR" id="PIRNR028998"/>
    </source>
</evidence>